<dbReference type="InterPro" id="IPR009057">
    <property type="entry name" value="Homeodomain-like_sf"/>
</dbReference>
<dbReference type="SMART" id="SM00342">
    <property type="entry name" value="HTH_ARAC"/>
    <property type="match status" value="1"/>
</dbReference>
<dbReference type="InterPro" id="IPR050204">
    <property type="entry name" value="AraC_XylS_family_regulators"/>
</dbReference>
<name>A0A646KHC3_STRJU</name>
<dbReference type="GO" id="GO:0003700">
    <property type="term" value="F:DNA-binding transcription factor activity"/>
    <property type="evidence" value="ECO:0007669"/>
    <property type="project" value="InterPro"/>
</dbReference>
<evidence type="ECO:0000256" key="2">
    <source>
        <dbReference type="ARBA" id="ARBA00023125"/>
    </source>
</evidence>
<dbReference type="PANTHER" id="PTHR46796">
    <property type="entry name" value="HTH-TYPE TRANSCRIPTIONAL ACTIVATOR RHAS-RELATED"/>
    <property type="match status" value="1"/>
</dbReference>
<gene>
    <name evidence="6" type="ORF">FF041_16135</name>
</gene>
<keyword evidence="7" id="KW-1185">Reference proteome</keyword>
<keyword evidence="3" id="KW-0804">Transcription</keyword>
<evidence type="ECO:0000259" key="5">
    <source>
        <dbReference type="PROSITE" id="PS01124"/>
    </source>
</evidence>
<proteinExistence type="predicted"/>
<feature type="compositionally biased region" description="Low complexity" evidence="4">
    <location>
        <begin position="166"/>
        <end position="175"/>
    </location>
</feature>
<organism evidence="6 7">
    <name type="scientific">Streptomyces jumonjinensis</name>
    <dbReference type="NCBI Taxonomy" id="1945"/>
    <lineage>
        <taxon>Bacteria</taxon>
        <taxon>Bacillati</taxon>
        <taxon>Actinomycetota</taxon>
        <taxon>Actinomycetes</taxon>
        <taxon>Kitasatosporales</taxon>
        <taxon>Streptomycetaceae</taxon>
        <taxon>Streptomyces</taxon>
    </lineage>
</organism>
<keyword evidence="1" id="KW-0805">Transcription regulation</keyword>
<accession>A0A646KHC3</accession>
<dbReference type="GO" id="GO:0043565">
    <property type="term" value="F:sequence-specific DNA binding"/>
    <property type="evidence" value="ECO:0007669"/>
    <property type="project" value="InterPro"/>
</dbReference>
<dbReference type="InterPro" id="IPR032783">
    <property type="entry name" value="AraC_lig"/>
</dbReference>
<dbReference type="EMBL" id="VCLA01000133">
    <property type="protein sequence ID" value="MQT01682.1"/>
    <property type="molecule type" value="Genomic_DNA"/>
</dbReference>
<dbReference type="InterPro" id="IPR018062">
    <property type="entry name" value="HTH_AraC-typ_CS"/>
</dbReference>
<feature type="domain" description="HTH araC/xylS-type" evidence="5">
    <location>
        <begin position="280"/>
        <end position="378"/>
    </location>
</feature>
<dbReference type="PROSITE" id="PS00041">
    <property type="entry name" value="HTH_ARAC_FAMILY_1"/>
    <property type="match status" value="1"/>
</dbReference>
<dbReference type="AlphaFoldDB" id="A0A646KHC3"/>
<evidence type="ECO:0000256" key="3">
    <source>
        <dbReference type="ARBA" id="ARBA00023163"/>
    </source>
</evidence>
<dbReference type="SUPFAM" id="SSF46689">
    <property type="entry name" value="Homeodomain-like"/>
    <property type="match status" value="2"/>
</dbReference>
<evidence type="ECO:0000313" key="7">
    <source>
        <dbReference type="Proteomes" id="UP000419138"/>
    </source>
</evidence>
<dbReference type="Pfam" id="PF12852">
    <property type="entry name" value="Cupin_6"/>
    <property type="match status" value="2"/>
</dbReference>
<keyword evidence="2" id="KW-0238">DNA-binding</keyword>
<evidence type="ECO:0000313" key="6">
    <source>
        <dbReference type="EMBL" id="MQT01682.1"/>
    </source>
</evidence>
<comment type="caution">
    <text evidence="6">The sequence shown here is derived from an EMBL/GenBank/DDBJ whole genome shotgun (WGS) entry which is preliminary data.</text>
</comment>
<feature type="region of interest" description="Disordered" evidence="4">
    <location>
        <begin position="123"/>
        <end position="184"/>
    </location>
</feature>
<dbReference type="Gene3D" id="1.10.10.60">
    <property type="entry name" value="Homeodomain-like"/>
    <property type="match status" value="2"/>
</dbReference>
<dbReference type="InterPro" id="IPR018060">
    <property type="entry name" value="HTH_AraC"/>
</dbReference>
<dbReference type="OrthoDB" id="241790at2"/>
<evidence type="ECO:0000256" key="4">
    <source>
        <dbReference type="SAM" id="MobiDB-lite"/>
    </source>
</evidence>
<reference evidence="6 7" key="1">
    <citation type="submission" date="2019-05" db="EMBL/GenBank/DDBJ databases">
        <title>Comparative genomics and metabolomics analyses of clavulanic acid producing Streptomyces species provides insight into specialized metabolism and evolution of beta-lactam biosynthetic gene clusters.</title>
        <authorList>
            <person name="Moore M.A."/>
            <person name="Cruz-Morales P."/>
            <person name="Barona Gomez F."/>
            <person name="Kapil T."/>
        </authorList>
    </citation>
    <scope>NUCLEOTIDE SEQUENCE [LARGE SCALE GENOMIC DNA]</scope>
    <source>
        <strain evidence="6 7">NRRL 5741</strain>
    </source>
</reference>
<dbReference type="Pfam" id="PF12833">
    <property type="entry name" value="HTH_18"/>
    <property type="match status" value="1"/>
</dbReference>
<protein>
    <submittedName>
        <fullName evidence="6">AraC family transcriptional regulator</fullName>
    </submittedName>
</protein>
<dbReference type="PANTHER" id="PTHR46796:SF13">
    <property type="entry name" value="HTH-TYPE TRANSCRIPTIONAL ACTIVATOR RHAS"/>
    <property type="match status" value="1"/>
</dbReference>
<feature type="compositionally biased region" description="Gly residues" evidence="4">
    <location>
        <begin position="138"/>
        <end position="165"/>
    </location>
</feature>
<evidence type="ECO:0000256" key="1">
    <source>
        <dbReference type="ARBA" id="ARBA00023015"/>
    </source>
</evidence>
<sequence>MASVNRGPLVRPMVETADYLCDRATVDLLDDYLAGVRAHGAVFCNAVSTPPWGLRFTEPAPLALGAMLRGDAWLVPDEGAAVPLRQGDVALIRTRLPYTVADRPESAPRVLVDGADRCVLTGDPADSGRNWRVTGRTVGDGGPGAGSASGAGSGSASGSASGGAEDGLASGASASGSGGPGGGSGGGSDLLITAGYRVGGELCAPLLDALPAIAVVRPEPGLASLLDLIAAEVEHDEPGQQVVLDRFLDLLLVRVLRSWFARSDTTPPTGYRALADPDIGHVLRRLHEDPARPWTVASLADEAGMSRTVFARRFSALVGKPPLTYLTDWRMTLAADRLRAPGATITAVARGVGYADGFAFSAAFKRVRGISPSAHRASGRELPATRAL</sequence>
<dbReference type="Proteomes" id="UP000419138">
    <property type="component" value="Unassembled WGS sequence"/>
</dbReference>
<dbReference type="PROSITE" id="PS01124">
    <property type="entry name" value="HTH_ARAC_FAMILY_2"/>
    <property type="match status" value="1"/>
</dbReference>